<organism evidence="2 3">
    <name type="scientific">Pristionchus entomophagus</name>
    <dbReference type="NCBI Taxonomy" id="358040"/>
    <lineage>
        <taxon>Eukaryota</taxon>
        <taxon>Metazoa</taxon>
        <taxon>Ecdysozoa</taxon>
        <taxon>Nematoda</taxon>
        <taxon>Chromadorea</taxon>
        <taxon>Rhabditida</taxon>
        <taxon>Rhabditina</taxon>
        <taxon>Diplogasteromorpha</taxon>
        <taxon>Diplogasteroidea</taxon>
        <taxon>Neodiplogasteridae</taxon>
        <taxon>Pristionchus</taxon>
    </lineage>
</organism>
<feature type="transmembrane region" description="Helical" evidence="1">
    <location>
        <begin position="53"/>
        <end position="73"/>
    </location>
</feature>
<comment type="caution">
    <text evidence="2">The sequence shown here is derived from an EMBL/GenBank/DDBJ whole genome shotgun (WGS) entry which is preliminary data.</text>
</comment>
<proteinExistence type="predicted"/>
<reference evidence="2" key="1">
    <citation type="submission" date="2023-10" db="EMBL/GenBank/DDBJ databases">
        <title>Genome assembly of Pristionchus species.</title>
        <authorList>
            <person name="Yoshida K."/>
            <person name="Sommer R.J."/>
        </authorList>
    </citation>
    <scope>NUCLEOTIDE SEQUENCE</scope>
    <source>
        <strain evidence="2">RS0144</strain>
    </source>
</reference>
<dbReference type="AlphaFoldDB" id="A0AAV5ST20"/>
<protein>
    <recommendedName>
        <fullName evidence="4">Ion channel</fullName>
    </recommendedName>
</protein>
<accession>A0AAV5ST20</accession>
<dbReference type="Proteomes" id="UP001432027">
    <property type="component" value="Unassembled WGS sequence"/>
</dbReference>
<name>A0AAV5ST20_9BILA</name>
<keyword evidence="1" id="KW-1133">Transmembrane helix</keyword>
<keyword evidence="1" id="KW-0812">Transmembrane</keyword>
<dbReference type="EMBL" id="BTSX01000002">
    <property type="protein sequence ID" value="GMS83728.1"/>
    <property type="molecule type" value="Genomic_DNA"/>
</dbReference>
<evidence type="ECO:0008006" key="4">
    <source>
        <dbReference type="Google" id="ProtNLM"/>
    </source>
</evidence>
<evidence type="ECO:0000313" key="3">
    <source>
        <dbReference type="Proteomes" id="UP001432027"/>
    </source>
</evidence>
<keyword evidence="3" id="KW-1185">Reference proteome</keyword>
<evidence type="ECO:0000313" key="2">
    <source>
        <dbReference type="EMBL" id="GMS83728.1"/>
    </source>
</evidence>
<feature type="non-terminal residue" evidence="2">
    <location>
        <position position="1"/>
    </location>
</feature>
<evidence type="ECO:0000256" key="1">
    <source>
        <dbReference type="SAM" id="Phobius"/>
    </source>
</evidence>
<sequence>QLFRNYWFSLPQKAGDGLEKMRVDMKPWFELPHNITTNMNTVTSIMEYLSSPVYVLIIITCIFLSVLIIRGLFMSVQDCLDTWFYFERNEKNMRLSGGPIEEEWGYRYIDSSRASIADAFTLSIWMKLLTSPTW</sequence>
<keyword evidence="1" id="KW-0472">Membrane</keyword>
<gene>
    <name evidence="2" type="ORF">PENTCL1PPCAC_5903</name>
</gene>